<evidence type="ECO:0000313" key="13">
    <source>
        <dbReference type="EMBL" id="MBM7591414.1"/>
    </source>
</evidence>
<comment type="caution">
    <text evidence="13">The sequence shown here is derived from an EMBL/GenBank/DDBJ whole genome shotgun (WGS) entry which is preliminary data.</text>
</comment>
<feature type="domain" description="HAMP" evidence="12">
    <location>
        <begin position="304"/>
        <end position="359"/>
    </location>
</feature>
<dbReference type="Pfam" id="PF00015">
    <property type="entry name" value="MCPsignal"/>
    <property type="match status" value="1"/>
</dbReference>
<gene>
    <name evidence="13" type="ORF">JOD01_003053</name>
</gene>
<dbReference type="AlphaFoldDB" id="A0A938Y025"/>
<keyword evidence="2" id="KW-1003">Cell membrane</keyword>
<dbReference type="CDD" id="cd12912">
    <property type="entry name" value="PDC2_MCP_like"/>
    <property type="match status" value="1"/>
</dbReference>
<keyword evidence="3" id="KW-0145">Chemotaxis</keyword>
<dbReference type="SMART" id="SM00283">
    <property type="entry name" value="MA"/>
    <property type="match status" value="1"/>
</dbReference>
<dbReference type="Proteomes" id="UP000717624">
    <property type="component" value="Unassembled WGS sequence"/>
</dbReference>
<dbReference type="GO" id="GO:0006935">
    <property type="term" value="P:chemotaxis"/>
    <property type="evidence" value="ECO:0007669"/>
    <property type="project" value="UniProtKB-KW"/>
</dbReference>
<feature type="domain" description="Methyl-accepting transducer" evidence="11">
    <location>
        <begin position="378"/>
        <end position="635"/>
    </location>
</feature>
<dbReference type="PROSITE" id="PS50111">
    <property type="entry name" value="CHEMOTAXIS_TRANSDUC_2"/>
    <property type="match status" value="1"/>
</dbReference>
<reference evidence="13" key="1">
    <citation type="submission" date="2021-01" db="EMBL/GenBank/DDBJ databases">
        <title>Genomic Encyclopedia of Type Strains, Phase IV (KMG-IV): sequencing the most valuable type-strain genomes for metagenomic binning, comparative biology and taxonomic classification.</title>
        <authorList>
            <person name="Goeker M."/>
        </authorList>
    </citation>
    <scope>NUCLEOTIDE SEQUENCE</scope>
    <source>
        <strain evidence="13">DSM 25523</strain>
    </source>
</reference>
<sequence length="664" mass="71540">MKSIKTKLIVYFSVLILLSSIAIGAIAISKFVQALTDVSETTLASSVEDTAKLTQSRMETHRAALEMLASQEKIKTMDWATQQAVLQEQLEAGRMGFLQFGIVYPDGVAHYPDGSTLDVGQHEYIKETLNGDKGAYELLFSRATNSLVIMYGVPIERDGKVVGVLIGRTDGNSLSEIVKDSGYGQQGYAYMIDSKGTVIAHPDQEMVKTQYNPIEQAKKDKTLEPLAAISQKILNEKTGVSKYSFDGEDVYAAYAPVGGTDWEVVIAANEEELLATVPALQSYLLMLIGIVLAVSIIIVNLIGHSYTKPIIAAVKRSEKIAGLDIQGDIPAIFLKRKDEIGSLAHAMQSILDGLREIVHETRNASTKIATFSGELMAASQQSASTAAEVSRAVEEIANSAFDQARDTEEGSTKATLLGNTIESDQGYIQNVNVASGQVGKLVEDGLTEIETLAKITAESSNATKEVYEVIALTNESSNQIGQASSVIASIAAQTNLLALNAAIEAARAGEAGKGFSVVAEEIRKLAEQSSNSTSVIDQMVKELQVNAQNAVQTMQKVSVISSQQEESARVSKENYQLISQAMQETRDAVRQLTMSGEEMKRMKDEILAVLQNLSANAEENSASAQQVTASMEEQTATVESIAKSSDDLVKLAENLQTIIAKFKL</sequence>
<dbReference type="InterPro" id="IPR003660">
    <property type="entry name" value="HAMP_dom"/>
</dbReference>
<keyword evidence="6 10" id="KW-0472">Membrane</keyword>
<evidence type="ECO:0000256" key="5">
    <source>
        <dbReference type="ARBA" id="ARBA00022989"/>
    </source>
</evidence>
<evidence type="ECO:0000256" key="8">
    <source>
        <dbReference type="ARBA" id="ARBA00029447"/>
    </source>
</evidence>
<evidence type="ECO:0000256" key="2">
    <source>
        <dbReference type="ARBA" id="ARBA00022475"/>
    </source>
</evidence>
<dbReference type="CDD" id="cd12914">
    <property type="entry name" value="PDC1_DGC_like"/>
    <property type="match status" value="1"/>
</dbReference>
<evidence type="ECO:0000259" key="11">
    <source>
        <dbReference type="PROSITE" id="PS50111"/>
    </source>
</evidence>
<accession>A0A938Y025</accession>
<organism evidence="13 14">
    <name type="scientific">Brevibacillus fulvus</name>
    <dbReference type="NCBI Taxonomy" id="1125967"/>
    <lineage>
        <taxon>Bacteria</taxon>
        <taxon>Bacillati</taxon>
        <taxon>Bacillota</taxon>
        <taxon>Bacilli</taxon>
        <taxon>Bacillales</taxon>
        <taxon>Paenibacillaceae</taxon>
        <taxon>Brevibacillus</taxon>
    </lineage>
</organism>
<comment type="similarity">
    <text evidence="8">Belongs to the methyl-accepting chemotaxis (MCP) protein family.</text>
</comment>
<evidence type="ECO:0000256" key="7">
    <source>
        <dbReference type="ARBA" id="ARBA00023224"/>
    </source>
</evidence>
<dbReference type="RefSeq" id="WP_204519116.1">
    <property type="nucleotide sequence ID" value="NZ_BAABIN010000031.1"/>
</dbReference>
<evidence type="ECO:0000256" key="9">
    <source>
        <dbReference type="PROSITE-ProRule" id="PRU00284"/>
    </source>
</evidence>
<dbReference type="SUPFAM" id="SSF58104">
    <property type="entry name" value="Methyl-accepting chemotaxis protein (MCP) signaling domain"/>
    <property type="match status" value="1"/>
</dbReference>
<protein>
    <submittedName>
        <fullName evidence="13">Methyl-accepting chemotaxis protein</fullName>
    </submittedName>
</protein>
<dbReference type="SMART" id="SM00304">
    <property type="entry name" value="HAMP"/>
    <property type="match status" value="1"/>
</dbReference>
<evidence type="ECO:0000256" key="6">
    <source>
        <dbReference type="ARBA" id="ARBA00023136"/>
    </source>
</evidence>
<dbReference type="Gene3D" id="1.10.287.950">
    <property type="entry name" value="Methyl-accepting chemotaxis protein"/>
    <property type="match status" value="1"/>
</dbReference>
<evidence type="ECO:0000313" key="14">
    <source>
        <dbReference type="Proteomes" id="UP000717624"/>
    </source>
</evidence>
<keyword evidence="14" id="KW-1185">Reference proteome</keyword>
<evidence type="ECO:0000256" key="1">
    <source>
        <dbReference type="ARBA" id="ARBA00004651"/>
    </source>
</evidence>
<keyword evidence="7 9" id="KW-0807">Transducer</keyword>
<dbReference type="InterPro" id="IPR004089">
    <property type="entry name" value="MCPsignal_dom"/>
</dbReference>
<keyword evidence="5 10" id="KW-1133">Transmembrane helix</keyword>
<dbReference type="InterPro" id="IPR033479">
    <property type="entry name" value="dCache_1"/>
</dbReference>
<dbReference type="CDD" id="cd06225">
    <property type="entry name" value="HAMP"/>
    <property type="match status" value="1"/>
</dbReference>
<dbReference type="PROSITE" id="PS50885">
    <property type="entry name" value="HAMP"/>
    <property type="match status" value="1"/>
</dbReference>
<evidence type="ECO:0000256" key="3">
    <source>
        <dbReference type="ARBA" id="ARBA00022500"/>
    </source>
</evidence>
<dbReference type="Gene3D" id="3.30.450.20">
    <property type="entry name" value="PAS domain"/>
    <property type="match status" value="1"/>
</dbReference>
<dbReference type="GO" id="GO:0007165">
    <property type="term" value="P:signal transduction"/>
    <property type="evidence" value="ECO:0007669"/>
    <property type="project" value="UniProtKB-KW"/>
</dbReference>
<proteinExistence type="inferred from homology"/>
<dbReference type="EMBL" id="JAFBEB010000011">
    <property type="protein sequence ID" value="MBM7591414.1"/>
    <property type="molecule type" value="Genomic_DNA"/>
</dbReference>
<dbReference type="PANTHER" id="PTHR32089">
    <property type="entry name" value="METHYL-ACCEPTING CHEMOTAXIS PROTEIN MCPB"/>
    <property type="match status" value="1"/>
</dbReference>
<dbReference type="PANTHER" id="PTHR32089:SF112">
    <property type="entry name" value="LYSOZYME-LIKE PROTEIN-RELATED"/>
    <property type="match status" value="1"/>
</dbReference>
<keyword evidence="4 10" id="KW-0812">Transmembrane</keyword>
<evidence type="ECO:0000259" key="12">
    <source>
        <dbReference type="PROSITE" id="PS50885"/>
    </source>
</evidence>
<feature type="transmembrane region" description="Helical" evidence="10">
    <location>
        <begin position="283"/>
        <end position="302"/>
    </location>
</feature>
<evidence type="ECO:0000256" key="10">
    <source>
        <dbReference type="SAM" id="Phobius"/>
    </source>
</evidence>
<dbReference type="GO" id="GO:0005886">
    <property type="term" value="C:plasma membrane"/>
    <property type="evidence" value="ECO:0007669"/>
    <property type="project" value="UniProtKB-SubCell"/>
</dbReference>
<comment type="subcellular location">
    <subcellularLocation>
        <location evidence="1">Cell membrane</location>
        <topology evidence="1">Multi-pass membrane protein</topology>
    </subcellularLocation>
</comment>
<evidence type="ECO:0000256" key="4">
    <source>
        <dbReference type="ARBA" id="ARBA00022692"/>
    </source>
</evidence>
<dbReference type="Pfam" id="PF02743">
    <property type="entry name" value="dCache_1"/>
    <property type="match status" value="1"/>
</dbReference>
<name>A0A938Y025_9BACL</name>